<gene>
    <name evidence="2" type="ORF">BcabD6B2_53250</name>
</gene>
<dbReference type="GeneID" id="94197371"/>
<reference evidence="2 3" key="1">
    <citation type="submission" date="2021-06" db="EMBL/GenBank/DDBJ databases">
        <title>Genome sequence of Babesia caballi.</title>
        <authorList>
            <person name="Yamagishi J."/>
            <person name="Kidaka T."/>
            <person name="Ochi A."/>
        </authorList>
    </citation>
    <scope>NUCLEOTIDE SEQUENCE [LARGE SCALE GENOMIC DNA]</scope>
    <source>
        <strain evidence="2">USDA-D6B2</strain>
    </source>
</reference>
<sequence length="636" mass="69542">MYLLCSVCVLLASLPQATSFWVRNPQVSGANALRCHLSRSGHEASSHLVHAQNNGSTAVDDATHGALSGPRIDADGRIVNKKKKLYSYGELEHVDDFFVGKYHVEWTVRGVREKLRFRRRESRSPPLRTSRFTFAGIGGFLIRLWLDGLPSSLPGHVALSFLQQEHWTSLDSPLCISFQVLALAALLGGRRRLQLRKRALHVRNELVLGASADLLEVRARHLRVVRVDREQVRSRAFGEVGLREHPRNIGGGGELVGVPDVLAEHGVDGDDGVVEELDVVREDLPAHLEELHALVQPEEPHVAVGDEPHGRVGGEAFEQYAEALVGRLEVPFVSQVDCDAVCGVEVAEPRPPQPRSGVVHDVLGQGAEAAPAAPADEGAGEERVGVGVEVRRAEGPEQFPQLVEALVELAQGEELVRLVEPGLHASLVVHLQLLQVPARLLDVAASERQSALPQPGGCIPGELARNCRVNGLRSQHLARLLQGQGEVELDRQLYRRGQLSSRLHFLPQSVQLLQRFSELPEPQRQDGVVVAQLYRHGPTMRSEVLLVRLPQLGHQVLPATGDQQFQAVDEVLHGQRVVGLDRHGLLQNPQRPEETLVEQAPYLLEHAVGGAGDVDISEVSIRLQQPGSGGVQRLDG</sequence>
<dbReference type="AlphaFoldDB" id="A0AAV4M0Z6"/>
<dbReference type="Proteomes" id="UP001497744">
    <property type="component" value="Unassembled WGS sequence"/>
</dbReference>
<feature type="chain" id="PRO_5043977455" evidence="1">
    <location>
        <begin position="20"/>
        <end position="636"/>
    </location>
</feature>
<keyword evidence="3" id="KW-1185">Reference proteome</keyword>
<evidence type="ECO:0000256" key="1">
    <source>
        <dbReference type="SAM" id="SignalP"/>
    </source>
</evidence>
<proteinExistence type="predicted"/>
<evidence type="ECO:0000313" key="2">
    <source>
        <dbReference type="EMBL" id="GIX65890.1"/>
    </source>
</evidence>
<name>A0AAV4M0Z6_BABCB</name>
<dbReference type="EMBL" id="BPLF01000005">
    <property type="protein sequence ID" value="GIX65890.1"/>
    <property type="molecule type" value="Genomic_DNA"/>
</dbReference>
<comment type="caution">
    <text evidence="2">The sequence shown here is derived from an EMBL/GenBank/DDBJ whole genome shotgun (WGS) entry which is preliminary data.</text>
</comment>
<evidence type="ECO:0000313" key="3">
    <source>
        <dbReference type="Proteomes" id="UP001497744"/>
    </source>
</evidence>
<protein>
    <submittedName>
        <fullName evidence="2">Uncharacterized protein</fullName>
    </submittedName>
</protein>
<keyword evidence="1" id="KW-0732">Signal</keyword>
<accession>A0AAV4M0Z6</accession>
<organism evidence="2 3">
    <name type="scientific">Babesia caballi</name>
    <dbReference type="NCBI Taxonomy" id="5871"/>
    <lineage>
        <taxon>Eukaryota</taxon>
        <taxon>Sar</taxon>
        <taxon>Alveolata</taxon>
        <taxon>Apicomplexa</taxon>
        <taxon>Aconoidasida</taxon>
        <taxon>Piroplasmida</taxon>
        <taxon>Babesiidae</taxon>
        <taxon>Babesia</taxon>
    </lineage>
</organism>
<feature type="signal peptide" evidence="1">
    <location>
        <begin position="1"/>
        <end position="19"/>
    </location>
</feature>
<dbReference type="RefSeq" id="XP_067717959.1">
    <property type="nucleotide sequence ID" value="XM_067861858.1"/>
</dbReference>